<dbReference type="InterPro" id="IPR007214">
    <property type="entry name" value="YbaK/aa-tRNA-synth-assoc-dom"/>
</dbReference>
<dbReference type="RefSeq" id="WP_209660782.1">
    <property type="nucleotide sequence ID" value="NZ_JAGGLI010000014.1"/>
</dbReference>
<feature type="domain" description="YbaK/aminoacyl-tRNA synthetase-associated" evidence="2">
    <location>
        <begin position="41"/>
        <end position="163"/>
    </location>
</feature>
<organism evidence="3 4">
    <name type="scientific">Acetoanaerobium pronyense</name>
    <dbReference type="NCBI Taxonomy" id="1482736"/>
    <lineage>
        <taxon>Bacteria</taxon>
        <taxon>Bacillati</taxon>
        <taxon>Bacillota</taxon>
        <taxon>Clostridia</taxon>
        <taxon>Peptostreptococcales</taxon>
        <taxon>Filifactoraceae</taxon>
        <taxon>Acetoanaerobium</taxon>
    </lineage>
</organism>
<accession>A0ABS4KKQ6</accession>
<sequence>MLYISEIKKGAPDKKKSGLEGEVHKILNELKIDFCWVENDEVSTMQECVEINNVLGEEIVKTVFLSNRQKTMLYLMILPPDKPFDSKAFAKEIEAPRLSFASGELMEQHLGVSPGSATIMGLINDKDNNIELVIDKDIAEKEWFACNPGTNRSHIKLRTSDLLGKFLPHINHIPKIISI</sequence>
<dbReference type="EC" id="3.1.1.-" evidence="3"/>
<name>A0ABS4KKQ6_9FIRM</name>
<proteinExistence type="inferred from homology"/>
<evidence type="ECO:0000256" key="1">
    <source>
        <dbReference type="ARBA" id="ARBA00010201"/>
    </source>
</evidence>
<dbReference type="InterPro" id="IPR036754">
    <property type="entry name" value="YbaK/aa-tRNA-synt-asso_dom_sf"/>
</dbReference>
<dbReference type="Pfam" id="PF04073">
    <property type="entry name" value="tRNA_edit"/>
    <property type="match status" value="1"/>
</dbReference>
<gene>
    <name evidence="3" type="ORF">J2Z35_001518</name>
</gene>
<comment type="caution">
    <text evidence="3">The sequence shown here is derived from an EMBL/GenBank/DDBJ whole genome shotgun (WGS) entry which is preliminary data.</text>
</comment>
<dbReference type="SUPFAM" id="SSF55826">
    <property type="entry name" value="YbaK/ProRS associated domain"/>
    <property type="match status" value="1"/>
</dbReference>
<dbReference type="GO" id="GO:0016787">
    <property type="term" value="F:hydrolase activity"/>
    <property type="evidence" value="ECO:0007669"/>
    <property type="project" value="UniProtKB-KW"/>
</dbReference>
<evidence type="ECO:0000313" key="3">
    <source>
        <dbReference type="EMBL" id="MBP2027721.1"/>
    </source>
</evidence>
<dbReference type="Proteomes" id="UP001314903">
    <property type="component" value="Unassembled WGS sequence"/>
</dbReference>
<reference evidence="3 4" key="1">
    <citation type="submission" date="2021-03" db="EMBL/GenBank/DDBJ databases">
        <title>Genomic Encyclopedia of Type Strains, Phase IV (KMG-IV): sequencing the most valuable type-strain genomes for metagenomic binning, comparative biology and taxonomic classification.</title>
        <authorList>
            <person name="Goeker M."/>
        </authorList>
    </citation>
    <scope>NUCLEOTIDE SEQUENCE [LARGE SCALE GENOMIC DNA]</scope>
    <source>
        <strain evidence="3 4">DSM 27512</strain>
    </source>
</reference>
<dbReference type="Gene3D" id="3.90.960.10">
    <property type="entry name" value="YbaK/aminoacyl-tRNA synthetase-associated domain"/>
    <property type="match status" value="1"/>
</dbReference>
<dbReference type="CDD" id="cd04335">
    <property type="entry name" value="PrdX_deacylase"/>
    <property type="match status" value="1"/>
</dbReference>
<dbReference type="InterPro" id="IPR040285">
    <property type="entry name" value="ProX/PRXD1"/>
</dbReference>
<evidence type="ECO:0000259" key="2">
    <source>
        <dbReference type="Pfam" id="PF04073"/>
    </source>
</evidence>
<dbReference type="EMBL" id="JAGGLI010000014">
    <property type="protein sequence ID" value="MBP2027721.1"/>
    <property type="molecule type" value="Genomic_DNA"/>
</dbReference>
<evidence type="ECO:0000313" key="4">
    <source>
        <dbReference type="Proteomes" id="UP001314903"/>
    </source>
</evidence>
<dbReference type="PANTHER" id="PTHR31423:SF3">
    <property type="entry name" value="PROLYL-TRNA SYNTHETASE ASSOCIATED DOMAIN-CONTAINING PROTEIN 1-RELATED"/>
    <property type="match status" value="1"/>
</dbReference>
<comment type="similarity">
    <text evidence="1">Belongs to the PRORSD1 family.</text>
</comment>
<keyword evidence="3" id="KW-0378">Hydrolase</keyword>
<keyword evidence="4" id="KW-1185">Reference proteome</keyword>
<protein>
    <submittedName>
        <fullName evidence="3">Ala-tRNA(Pro) deacylase</fullName>
        <ecNumber evidence="3">3.1.1.-</ecNumber>
    </submittedName>
</protein>
<dbReference type="PANTHER" id="PTHR31423">
    <property type="entry name" value="YBAK DOMAIN-CONTAINING PROTEIN"/>
    <property type="match status" value="1"/>
</dbReference>